<protein>
    <submittedName>
        <fullName evidence="5">Aldo/keto reductase family enzyme ARA1</fullName>
    </submittedName>
</protein>
<evidence type="ECO:0000259" key="4">
    <source>
        <dbReference type="Pfam" id="PF00248"/>
    </source>
</evidence>
<comment type="similarity">
    <text evidence="1">Belongs to the aldo/keto reductase family.</text>
</comment>
<dbReference type="InterPro" id="IPR023210">
    <property type="entry name" value="NADP_OxRdtase_dom"/>
</dbReference>
<dbReference type="GO" id="GO:0016616">
    <property type="term" value="F:oxidoreductase activity, acting on the CH-OH group of donors, NAD or NADP as acceptor"/>
    <property type="evidence" value="ECO:0007669"/>
    <property type="project" value="UniProtKB-ARBA"/>
</dbReference>
<dbReference type="STRING" id="1903181.BTN85_1087"/>
<accession>A0A1Q6DW30</accession>
<dbReference type="Gene3D" id="3.20.20.100">
    <property type="entry name" value="NADP-dependent oxidoreductase domain"/>
    <property type="match status" value="1"/>
</dbReference>
<dbReference type="PIRSF" id="PIRSF000097">
    <property type="entry name" value="AKR"/>
    <property type="match status" value="1"/>
</dbReference>
<dbReference type="InParanoid" id="A0A1Q6DW30"/>
<evidence type="ECO:0000313" key="6">
    <source>
        <dbReference type="Proteomes" id="UP000185744"/>
    </source>
</evidence>
<dbReference type="AlphaFoldDB" id="A0A1Q6DW30"/>
<keyword evidence="6" id="KW-1185">Reference proteome</keyword>
<reference evidence="5" key="1">
    <citation type="submission" date="2016-12" db="EMBL/GenBank/DDBJ databases">
        <title>Discovery of methanogenic haloarchaea.</title>
        <authorList>
            <person name="Sorokin D.Y."/>
            <person name="Makarova K.S."/>
            <person name="Abbas B."/>
            <person name="Ferrer M."/>
            <person name="Golyshin P.N."/>
        </authorList>
    </citation>
    <scope>NUCLEOTIDE SEQUENCE [LARGE SCALE GENOMIC DNA]</scope>
    <source>
        <strain evidence="5">HMET1</strain>
    </source>
</reference>
<dbReference type="SUPFAM" id="SSF51430">
    <property type="entry name" value="NAD(P)-linked oxidoreductase"/>
    <property type="match status" value="1"/>
</dbReference>
<comment type="caution">
    <text evidence="5">The sequence shown here is derived from an EMBL/GenBank/DDBJ whole genome shotgun (WGS) entry which is preliminary data.</text>
</comment>
<proteinExistence type="inferred from homology"/>
<dbReference type="PRINTS" id="PR00069">
    <property type="entry name" value="ALDKETRDTASE"/>
</dbReference>
<feature type="domain" description="NADP-dependent oxidoreductase" evidence="4">
    <location>
        <begin position="13"/>
        <end position="257"/>
    </location>
</feature>
<name>A0A1Q6DW30_METT1</name>
<evidence type="ECO:0000256" key="1">
    <source>
        <dbReference type="ARBA" id="ARBA00007905"/>
    </source>
</evidence>
<gene>
    <name evidence="5" type="ORF">BTN85_1087</name>
</gene>
<dbReference type="PROSITE" id="PS00062">
    <property type="entry name" value="ALDOKETO_REDUCTASE_2"/>
    <property type="match status" value="1"/>
</dbReference>
<dbReference type="Proteomes" id="UP000185744">
    <property type="component" value="Unassembled WGS sequence"/>
</dbReference>
<dbReference type="PROSITE" id="PS00798">
    <property type="entry name" value="ALDOKETO_REDUCTASE_1"/>
    <property type="match status" value="1"/>
</dbReference>
<evidence type="ECO:0000256" key="3">
    <source>
        <dbReference type="ARBA" id="ARBA00023002"/>
    </source>
</evidence>
<dbReference type="EMBL" id="MSDW01000001">
    <property type="protein sequence ID" value="OKY78590.1"/>
    <property type="molecule type" value="Genomic_DNA"/>
</dbReference>
<sequence>MDYEVIRGTKIPKIGFGTWKIRGEKCTESVKDALDIGYRHIDTAQFYKNEEEVGKAIKKSSIDRKEIFLTTKVWRTNLSYKKVKETTNRSLDKLKTNYVDLLLIHWPNKSIPIEETMNAFIELVNEGKVKNIGVSNYTAELLEKLVKECKYPIFCDQVEFHPYNSQEKLLNFCQKEDILLTAYSPLARGDVGESNLLKEIGKKYDKTPYQISLRFLIQHEKVVALPKAEKREHRLSNIDIFDFELSESEMDKIKTLDKGKRKVSPSFSPWK</sequence>
<keyword evidence="3" id="KW-0560">Oxidoreductase</keyword>
<dbReference type="FunFam" id="3.20.20.100:FF:000015">
    <property type="entry name" value="Oxidoreductase, aldo/keto reductase family"/>
    <property type="match status" value="1"/>
</dbReference>
<dbReference type="PANTHER" id="PTHR43827:SF3">
    <property type="entry name" value="NADP-DEPENDENT OXIDOREDUCTASE DOMAIN-CONTAINING PROTEIN"/>
    <property type="match status" value="1"/>
</dbReference>
<dbReference type="InterPro" id="IPR020471">
    <property type="entry name" value="AKR"/>
</dbReference>
<dbReference type="InterPro" id="IPR018170">
    <property type="entry name" value="Aldo/ket_reductase_CS"/>
</dbReference>
<organism evidence="5 6">
    <name type="scientific">Methanohalarchaeum thermophilum</name>
    <dbReference type="NCBI Taxonomy" id="1903181"/>
    <lineage>
        <taxon>Archaea</taxon>
        <taxon>Methanobacteriati</taxon>
        <taxon>Methanobacteriota</taxon>
        <taxon>Methanonatronarchaeia</taxon>
        <taxon>Methanonatronarchaeales</taxon>
        <taxon>Methanonatronarchaeaceae</taxon>
        <taxon>Candidatus Methanohalarchaeum</taxon>
    </lineage>
</organism>
<evidence type="ECO:0000313" key="5">
    <source>
        <dbReference type="EMBL" id="OKY78590.1"/>
    </source>
</evidence>
<evidence type="ECO:0000256" key="2">
    <source>
        <dbReference type="ARBA" id="ARBA00022857"/>
    </source>
</evidence>
<keyword evidence="2" id="KW-0521">NADP</keyword>
<dbReference type="Pfam" id="PF00248">
    <property type="entry name" value="Aldo_ket_red"/>
    <property type="match status" value="1"/>
</dbReference>
<dbReference type="PANTHER" id="PTHR43827">
    <property type="entry name" value="2,5-DIKETO-D-GLUCONIC ACID REDUCTASE"/>
    <property type="match status" value="1"/>
</dbReference>
<dbReference type="InterPro" id="IPR036812">
    <property type="entry name" value="NAD(P)_OxRdtase_dom_sf"/>
</dbReference>